<reference evidence="11 12" key="1">
    <citation type="journal article" date="2015" name="Genome Announc.">
        <title>Complete Genome of Geobacter pickeringii G13T, a Metal-Reducing Isolate from Sedimentary Kaolin Deposits.</title>
        <authorList>
            <person name="Badalamenti J.P."/>
            <person name="Bond D.R."/>
        </authorList>
    </citation>
    <scope>NUCLEOTIDE SEQUENCE [LARGE SCALE GENOMIC DNA]</scope>
    <source>
        <strain evidence="11 12">G13</strain>
    </source>
</reference>
<dbReference type="EC" id="5.3.1.28" evidence="9"/>
<dbReference type="GO" id="GO:0008270">
    <property type="term" value="F:zinc ion binding"/>
    <property type="evidence" value="ECO:0007669"/>
    <property type="project" value="UniProtKB-UniRule"/>
</dbReference>
<dbReference type="CDD" id="cd05006">
    <property type="entry name" value="SIS_GmhA"/>
    <property type="match status" value="1"/>
</dbReference>
<comment type="pathway">
    <text evidence="9">Carbohydrate biosynthesis; D-glycero-D-manno-heptose 7-phosphate biosynthesis; D-glycero-alpha-D-manno-heptose 7-phosphate and D-glycero-beta-D-manno-heptose 7-phosphate from sedoheptulose 7-phosphate: step 1/1.</text>
</comment>
<dbReference type="PANTHER" id="PTHR30390">
    <property type="entry name" value="SEDOHEPTULOSE 7-PHOSPHATE ISOMERASE / DNAA INITIATOR-ASSOCIATING FACTOR FOR REPLICATION INITIATION"/>
    <property type="match status" value="1"/>
</dbReference>
<dbReference type="PANTHER" id="PTHR30390:SF6">
    <property type="entry name" value="DNAA INITIATOR-ASSOCIATING PROTEIN DIAA"/>
    <property type="match status" value="1"/>
</dbReference>
<evidence type="ECO:0000256" key="3">
    <source>
        <dbReference type="ARBA" id="ARBA00009894"/>
    </source>
</evidence>
<keyword evidence="4 9" id="KW-0963">Cytoplasm</keyword>
<evidence type="ECO:0000256" key="6">
    <source>
        <dbReference type="ARBA" id="ARBA00022833"/>
    </source>
</evidence>
<feature type="binding site" evidence="9">
    <location>
        <position position="169"/>
    </location>
    <ligand>
        <name>substrate</name>
    </ligand>
</feature>
<dbReference type="InterPro" id="IPR035461">
    <property type="entry name" value="GmhA/DiaA"/>
</dbReference>
<dbReference type="UniPathway" id="UPA00041">
    <property type="reaction ID" value="UER00436"/>
</dbReference>
<dbReference type="EMBL" id="CP009788">
    <property type="protein sequence ID" value="AJE02854.1"/>
    <property type="molecule type" value="Genomic_DNA"/>
</dbReference>
<keyword evidence="5 9" id="KW-0479">Metal-binding</keyword>
<dbReference type="HAMAP" id="MF_00067">
    <property type="entry name" value="GmhA"/>
    <property type="match status" value="1"/>
</dbReference>
<accession>A0A0B5BCQ4</accession>
<evidence type="ECO:0000256" key="9">
    <source>
        <dbReference type="HAMAP-Rule" id="MF_00067"/>
    </source>
</evidence>
<feature type="binding site" evidence="9">
    <location>
        <position position="58"/>
    </location>
    <ligand>
        <name>Zn(2+)</name>
        <dbReference type="ChEBI" id="CHEBI:29105"/>
    </ligand>
</feature>
<gene>
    <name evidence="9" type="primary">gmhA</name>
    <name evidence="11" type="ORF">GPICK_05275</name>
</gene>
<evidence type="ECO:0000256" key="5">
    <source>
        <dbReference type="ARBA" id="ARBA00022723"/>
    </source>
</evidence>
<evidence type="ECO:0000259" key="10">
    <source>
        <dbReference type="PROSITE" id="PS51464"/>
    </source>
</evidence>
<dbReference type="OrthoDB" id="9810929at2"/>
<dbReference type="RefSeq" id="WP_039741100.1">
    <property type="nucleotide sequence ID" value="NZ_CP009788.1"/>
</dbReference>
<feature type="binding site" evidence="9">
    <location>
        <position position="177"/>
    </location>
    <ligand>
        <name>Zn(2+)</name>
        <dbReference type="ChEBI" id="CHEBI:29105"/>
    </ligand>
</feature>
<evidence type="ECO:0000256" key="4">
    <source>
        <dbReference type="ARBA" id="ARBA00022490"/>
    </source>
</evidence>
<dbReference type="InterPro" id="IPR046348">
    <property type="entry name" value="SIS_dom_sf"/>
</dbReference>
<evidence type="ECO:0000313" key="11">
    <source>
        <dbReference type="EMBL" id="AJE02854.1"/>
    </source>
</evidence>
<dbReference type="InterPro" id="IPR004515">
    <property type="entry name" value="Phosphoheptose_Isoase"/>
</dbReference>
<comment type="similarity">
    <text evidence="3 9">Belongs to the SIS family. GmhA subfamily.</text>
</comment>
<dbReference type="STRING" id="345632.GPICK_05275"/>
<evidence type="ECO:0000256" key="2">
    <source>
        <dbReference type="ARBA" id="ARBA00004496"/>
    </source>
</evidence>
<feature type="binding site" evidence="9">
    <location>
        <position position="169"/>
    </location>
    <ligand>
        <name>Zn(2+)</name>
        <dbReference type="ChEBI" id="CHEBI:29105"/>
    </ligand>
</feature>
<feature type="binding site" evidence="9">
    <location>
        <position position="62"/>
    </location>
    <ligand>
        <name>substrate</name>
    </ligand>
</feature>
<keyword evidence="8 9" id="KW-0119">Carbohydrate metabolism</keyword>
<protein>
    <recommendedName>
        <fullName evidence="9">Phosphoheptose isomerase</fullName>
        <ecNumber evidence="9">5.3.1.28</ecNumber>
    </recommendedName>
    <alternativeName>
        <fullName evidence="9">Sedoheptulose 7-phosphate isomerase</fullName>
    </alternativeName>
</protein>
<comment type="function">
    <text evidence="9">Catalyzes the isomerization of sedoheptulose 7-phosphate in D-glycero-D-manno-heptose 7-phosphate.</text>
</comment>
<comment type="miscellaneous">
    <text evidence="9">The reaction produces a racemic mixture of D-glycero-alpha-D-manno-heptose 7-phosphate and D-glycero-beta-D-manno-heptose 7-phosphate.</text>
</comment>
<feature type="domain" description="SIS" evidence="10">
    <location>
        <begin position="34"/>
        <end position="189"/>
    </location>
</feature>
<dbReference type="Pfam" id="PF13580">
    <property type="entry name" value="SIS_2"/>
    <property type="match status" value="1"/>
</dbReference>
<evidence type="ECO:0000256" key="8">
    <source>
        <dbReference type="ARBA" id="ARBA00023277"/>
    </source>
</evidence>
<dbReference type="GO" id="GO:0097367">
    <property type="term" value="F:carbohydrate derivative binding"/>
    <property type="evidence" value="ECO:0007669"/>
    <property type="project" value="InterPro"/>
</dbReference>
<evidence type="ECO:0000256" key="1">
    <source>
        <dbReference type="ARBA" id="ARBA00000348"/>
    </source>
</evidence>
<sequence>MLEEITNQLRTHREVMEIVERELAPRVAVFAGMLIDAFRAGKKLLVMGNGGSAADAQHFAAEIVGRFKMERRGLPAIALTTDTSILTAIGNDYGFDAVFRRQVEALADEGDVVVGISTSGSSKNVNLALDLANERGCLTVGLLGRDGGTIKDLVDLELTVPTLDTPRVQEGHITLIHIVCDLVEKGLFP</sequence>
<name>A0A0B5BCQ4_9BACT</name>
<comment type="catalytic activity">
    <reaction evidence="1 9">
        <text>2 D-sedoheptulose 7-phosphate = D-glycero-alpha-D-manno-heptose 7-phosphate + D-glycero-beta-D-manno-heptose 7-phosphate</text>
        <dbReference type="Rhea" id="RHEA:27489"/>
        <dbReference type="ChEBI" id="CHEBI:57483"/>
        <dbReference type="ChEBI" id="CHEBI:60203"/>
        <dbReference type="ChEBI" id="CHEBI:60204"/>
        <dbReference type="EC" id="5.3.1.28"/>
    </reaction>
</comment>
<dbReference type="GO" id="GO:0005737">
    <property type="term" value="C:cytoplasm"/>
    <property type="evidence" value="ECO:0007669"/>
    <property type="project" value="UniProtKB-SubCell"/>
</dbReference>
<dbReference type="Proteomes" id="UP000057609">
    <property type="component" value="Chromosome"/>
</dbReference>
<dbReference type="PROSITE" id="PS51464">
    <property type="entry name" value="SIS"/>
    <property type="match status" value="1"/>
</dbReference>
<dbReference type="KEGG" id="gpi:GPICK_05275"/>
<evidence type="ECO:0000256" key="7">
    <source>
        <dbReference type="ARBA" id="ARBA00023235"/>
    </source>
</evidence>
<dbReference type="GO" id="GO:0008968">
    <property type="term" value="F:D-sedoheptulose 7-phosphate isomerase activity"/>
    <property type="evidence" value="ECO:0007669"/>
    <property type="project" value="UniProtKB-UniRule"/>
</dbReference>
<keyword evidence="12" id="KW-1185">Reference proteome</keyword>
<proteinExistence type="inferred from homology"/>
<evidence type="ECO:0000313" key="12">
    <source>
        <dbReference type="Proteomes" id="UP000057609"/>
    </source>
</evidence>
<keyword evidence="6 9" id="KW-0862">Zinc</keyword>
<feature type="binding site" evidence="9">
    <location>
        <begin position="91"/>
        <end position="92"/>
    </location>
    <ligand>
        <name>substrate</name>
    </ligand>
</feature>
<feature type="binding site" evidence="9">
    <location>
        <position position="122"/>
    </location>
    <ligand>
        <name>substrate</name>
    </ligand>
</feature>
<keyword evidence="7 9" id="KW-0413">Isomerase</keyword>
<dbReference type="Gene3D" id="3.40.50.10490">
    <property type="entry name" value="Glucose-6-phosphate isomerase like protein, domain 1"/>
    <property type="match status" value="1"/>
</dbReference>
<feature type="binding site" evidence="9">
    <location>
        <position position="62"/>
    </location>
    <ligand>
        <name>Zn(2+)</name>
        <dbReference type="ChEBI" id="CHEBI:29105"/>
    </ligand>
</feature>
<dbReference type="SUPFAM" id="SSF53697">
    <property type="entry name" value="SIS domain"/>
    <property type="match status" value="1"/>
</dbReference>
<dbReference type="InterPro" id="IPR001347">
    <property type="entry name" value="SIS_dom"/>
</dbReference>
<comment type="subcellular location">
    <subcellularLocation>
        <location evidence="2 9">Cytoplasm</location>
    </subcellularLocation>
</comment>
<dbReference type="GO" id="GO:0005975">
    <property type="term" value="P:carbohydrate metabolic process"/>
    <property type="evidence" value="ECO:0007669"/>
    <property type="project" value="UniProtKB-UniRule"/>
</dbReference>
<comment type="cofactor">
    <cofactor evidence="9">
        <name>Zn(2+)</name>
        <dbReference type="ChEBI" id="CHEBI:29105"/>
    </cofactor>
    <text evidence="9">Binds 1 zinc ion per subunit.</text>
</comment>
<feature type="binding site" evidence="9">
    <location>
        <begin position="117"/>
        <end position="119"/>
    </location>
    <ligand>
        <name>substrate</name>
    </ligand>
</feature>
<dbReference type="HOGENOM" id="CLU_080999_4_0_7"/>
<dbReference type="AlphaFoldDB" id="A0A0B5BCQ4"/>
<dbReference type="GO" id="GO:2001061">
    <property type="term" value="P:D-glycero-D-manno-heptose 7-phosphate biosynthetic process"/>
    <property type="evidence" value="ECO:0007669"/>
    <property type="project" value="UniProtKB-UniPathway"/>
</dbReference>
<dbReference type="InterPro" id="IPR050099">
    <property type="entry name" value="SIS_GmhA/DiaA_subfam"/>
</dbReference>
<organism evidence="11 12">
    <name type="scientific">Geobacter pickeringii</name>
    <dbReference type="NCBI Taxonomy" id="345632"/>
    <lineage>
        <taxon>Bacteria</taxon>
        <taxon>Pseudomonadati</taxon>
        <taxon>Thermodesulfobacteriota</taxon>
        <taxon>Desulfuromonadia</taxon>
        <taxon>Geobacterales</taxon>
        <taxon>Geobacteraceae</taxon>
        <taxon>Geobacter</taxon>
    </lineage>
</organism>
<feature type="binding site" evidence="9">
    <location>
        <begin position="49"/>
        <end position="51"/>
    </location>
    <ligand>
        <name>substrate</name>
    </ligand>
</feature>